<evidence type="ECO:0000259" key="2">
    <source>
        <dbReference type="PROSITE" id="PS50090"/>
    </source>
</evidence>
<dbReference type="InterPro" id="IPR009057">
    <property type="entry name" value="Homeodomain-like_sf"/>
</dbReference>
<feature type="compositionally biased region" description="Polar residues" evidence="1">
    <location>
        <begin position="255"/>
        <end position="264"/>
    </location>
</feature>
<dbReference type="Pfam" id="PF13921">
    <property type="entry name" value="Myb_DNA-bind_6"/>
    <property type="match status" value="1"/>
</dbReference>
<feature type="region of interest" description="Disordered" evidence="1">
    <location>
        <begin position="132"/>
        <end position="154"/>
    </location>
</feature>
<dbReference type="Gene3D" id="1.10.10.60">
    <property type="entry name" value="Homeodomain-like"/>
    <property type="match status" value="1"/>
</dbReference>
<dbReference type="PROSITE" id="PS50090">
    <property type="entry name" value="MYB_LIKE"/>
    <property type="match status" value="1"/>
</dbReference>
<feature type="domain" description="Myb-like" evidence="2">
    <location>
        <begin position="186"/>
        <end position="236"/>
    </location>
</feature>
<dbReference type="EMBL" id="KV453945">
    <property type="protein sequence ID" value="ODV71035.1"/>
    <property type="molecule type" value="Genomic_DNA"/>
</dbReference>
<protein>
    <recommendedName>
        <fullName evidence="2">Myb-like domain-containing protein</fullName>
    </recommendedName>
</protein>
<organism evidence="3 4">
    <name type="scientific">Cyberlindnera jadinii (strain ATCC 18201 / CBS 1600 / BCRC 20928 / JCM 3617 / NBRC 0987 / NRRL Y-1542)</name>
    <name type="common">Torula yeast</name>
    <name type="synonym">Candida utilis</name>
    <dbReference type="NCBI Taxonomy" id="983966"/>
    <lineage>
        <taxon>Eukaryota</taxon>
        <taxon>Fungi</taxon>
        <taxon>Dikarya</taxon>
        <taxon>Ascomycota</taxon>
        <taxon>Saccharomycotina</taxon>
        <taxon>Saccharomycetes</taxon>
        <taxon>Phaffomycetales</taxon>
        <taxon>Phaffomycetaceae</taxon>
        <taxon>Cyberlindnera</taxon>
    </lineage>
</organism>
<gene>
    <name evidence="3" type="ORF">CYBJADRAFT_175440</name>
</gene>
<dbReference type="AlphaFoldDB" id="A0A1E4RVD2"/>
<dbReference type="GeneID" id="30991102"/>
<dbReference type="Proteomes" id="UP000094389">
    <property type="component" value="Unassembled WGS sequence"/>
</dbReference>
<dbReference type="STRING" id="983966.A0A1E4RVD2"/>
<proteinExistence type="predicted"/>
<accession>A0A1E4RVD2</accession>
<feature type="region of interest" description="Disordered" evidence="1">
    <location>
        <begin position="243"/>
        <end position="292"/>
    </location>
</feature>
<evidence type="ECO:0000256" key="1">
    <source>
        <dbReference type="SAM" id="MobiDB-lite"/>
    </source>
</evidence>
<evidence type="ECO:0000313" key="4">
    <source>
        <dbReference type="Proteomes" id="UP000094389"/>
    </source>
</evidence>
<dbReference type="RefSeq" id="XP_020068074.1">
    <property type="nucleotide sequence ID" value="XM_020216706.1"/>
</dbReference>
<dbReference type="OrthoDB" id="2143914at2759"/>
<feature type="region of interest" description="Disordered" evidence="1">
    <location>
        <begin position="69"/>
        <end position="118"/>
    </location>
</feature>
<keyword evidence="4" id="KW-1185">Reference proteome</keyword>
<feature type="compositionally biased region" description="Basic and acidic residues" evidence="1">
    <location>
        <begin position="243"/>
        <end position="254"/>
    </location>
</feature>
<evidence type="ECO:0000313" key="3">
    <source>
        <dbReference type="EMBL" id="ODV71035.1"/>
    </source>
</evidence>
<dbReference type="InterPro" id="IPR001005">
    <property type="entry name" value="SANT/Myb"/>
</dbReference>
<sequence>MFMSAQKMRLPSVHDIFPHTDSSSSPSQRSTPQTDREQVYNSRPRPESGANVGVWYTYQAPPQTVVHQALPNHQYPPPQQQYHQQQQQQQQHHYHQQQQQQQRQQQQQQQQQQQHLHHSPVYQHFMAQPALTMSQQHRERYQHHVSPYSHPSPLPQLPQQNIYQYQYRPELVYRIAAPRQRFHHIEKPRQNNAWSYEDDSLLRYLKEKRNLGWREISLHFKNRTANGCQFRWRRLSALEKEKKQRLLDSKKTNDTDATSSTTQAVVNNSPPNSTKSVSSPSSPRHSLRNLLN</sequence>
<reference evidence="3 4" key="1">
    <citation type="journal article" date="2016" name="Proc. Natl. Acad. Sci. U.S.A.">
        <title>Comparative genomics of biotechnologically important yeasts.</title>
        <authorList>
            <person name="Riley R."/>
            <person name="Haridas S."/>
            <person name="Wolfe K.H."/>
            <person name="Lopes M.R."/>
            <person name="Hittinger C.T."/>
            <person name="Goeker M."/>
            <person name="Salamov A.A."/>
            <person name="Wisecaver J.H."/>
            <person name="Long T.M."/>
            <person name="Calvey C.H."/>
            <person name="Aerts A.L."/>
            <person name="Barry K.W."/>
            <person name="Choi C."/>
            <person name="Clum A."/>
            <person name="Coughlan A.Y."/>
            <person name="Deshpande S."/>
            <person name="Douglass A.P."/>
            <person name="Hanson S.J."/>
            <person name="Klenk H.-P."/>
            <person name="LaButti K.M."/>
            <person name="Lapidus A."/>
            <person name="Lindquist E.A."/>
            <person name="Lipzen A.M."/>
            <person name="Meier-Kolthoff J.P."/>
            <person name="Ohm R.A."/>
            <person name="Otillar R.P."/>
            <person name="Pangilinan J.L."/>
            <person name="Peng Y."/>
            <person name="Rokas A."/>
            <person name="Rosa C.A."/>
            <person name="Scheuner C."/>
            <person name="Sibirny A.A."/>
            <person name="Slot J.C."/>
            <person name="Stielow J.B."/>
            <person name="Sun H."/>
            <person name="Kurtzman C.P."/>
            <person name="Blackwell M."/>
            <person name="Grigoriev I.V."/>
            <person name="Jeffries T.W."/>
        </authorList>
    </citation>
    <scope>NUCLEOTIDE SEQUENCE [LARGE SCALE GENOMIC DNA]</scope>
    <source>
        <strain evidence="4">ATCC 18201 / CBS 1600 / BCRC 20928 / JCM 3617 / NBRC 0987 / NRRL Y-1542</strain>
    </source>
</reference>
<feature type="compositionally biased region" description="Low complexity" evidence="1">
    <location>
        <begin position="21"/>
        <end position="33"/>
    </location>
</feature>
<dbReference type="SUPFAM" id="SSF46689">
    <property type="entry name" value="Homeodomain-like"/>
    <property type="match status" value="1"/>
</dbReference>
<dbReference type="CDD" id="cd00167">
    <property type="entry name" value="SANT"/>
    <property type="match status" value="1"/>
</dbReference>
<feature type="compositionally biased region" description="Low complexity" evidence="1">
    <location>
        <begin position="265"/>
        <end position="283"/>
    </location>
</feature>
<feature type="region of interest" description="Disordered" evidence="1">
    <location>
        <begin position="1"/>
        <end position="51"/>
    </location>
</feature>
<feature type="compositionally biased region" description="Low complexity" evidence="1">
    <location>
        <begin position="80"/>
        <end position="114"/>
    </location>
</feature>
<name>A0A1E4RVD2_CYBJN</name>